<dbReference type="EMBL" id="BRXY01000105">
    <property type="protein sequence ID" value="GMH66010.1"/>
    <property type="molecule type" value="Genomic_DNA"/>
</dbReference>
<dbReference type="InterPro" id="IPR036871">
    <property type="entry name" value="PX_dom_sf"/>
</dbReference>
<keyword evidence="2" id="KW-0723">Serine/threonine-protein kinase</keyword>
<dbReference type="Pfam" id="PF00169">
    <property type="entry name" value="PH"/>
    <property type="match status" value="1"/>
</dbReference>
<feature type="domain" description="PH" evidence="9">
    <location>
        <begin position="394"/>
        <end position="503"/>
    </location>
</feature>
<dbReference type="InterPro" id="IPR000719">
    <property type="entry name" value="Prot_kinase_dom"/>
</dbReference>
<protein>
    <submittedName>
        <fullName evidence="12">Uncharacterized protein</fullName>
    </submittedName>
</protein>
<dbReference type="PRINTS" id="PR00109">
    <property type="entry name" value="TYRKINASE"/>
</dbReference>
<keyword evidence="5" id="KW-0418">Kinase</keyword>
<dbReference type="InterPro" id="IPR001245">
    <property type="entry name" value="Ser-Thr/Tyr_kinase_cat_dom"/>
</dbReference>
<dbReference type="GO" id="GO:0004674">
    <property type="term" value="F:protein serine/threonine kinase activity"/>
    <property type="evidence" value="ECO:0007669"/>
    <property type="project" value="UniProtKB-KW"/>
</dbReference>
<dbReference type="InterPro" id="IPR050940">
    <property type="entry name" value="Actin_reg-Ser/Thr_kinase"/>
</dbReference>
<dbReference type="Gene3D" id="3.30.1520.10">
    <property type="entry name" value="Phox-like domain"/>
    <property type="match status" value="1"/>
</dbReference>
<evidence type="ECO:0000256" key="6">
    <source>
        <dbReference type="ARBA" id="ARBA00022840"/>
    </source>
</evidence>
<dbReference type="PROSITE" id="PS00108">
    <property type="entry name" value="PROTEIN_KINASE_ST"/>
    <property type="match status" value="1"/>
</dbReference>
<name>A0A9W7AE01_9STRA</name>
<dbReference type="InterPro" id="IPR008271">
    <property type="entry name" value="Ser/Thr_kinase_AS"/>
</dbReference>
<evidence type="ECO:0000256" key="8">
    <source>
        <dbReference type="SAM" id="MobiDB-lite"/>
    </source>
</evidence>
<dbReference type="Pfam" id="PF00787">
    <property type="entry name" value="PX"/>
    <property type="match status" value="1"/>
</dbReference>
<dbReference type="AlphaFoldDB" id="A0A9W7AE01"/>
<dbReference type="CDD" id="cd09487">
    <property type="entry name" value="SAM_superfamily"/>
    <property type="match status" value="1"/>
</dbReference>
<evidence type="ECO:0000313" key="12">
    <source>
        <dbReference type="EMBL" id="GMH66010.1"/>
    </source>
</evidence>
<dbReference type="InterPro" id="IPR001849">
    <property type="entry name" value="PH_domain"/>
</dbReference>
<dbReference type="CDD" id="cd00821">
    <property type="entry name" value="PH"/>
    <property type="match status" value="1"/>
</dbReference>
<dbReference type="PROSITE" id="PS50003">
    <property type="entry name" value="PH_DOMAIN"/>
    <property type="match status" value="1"/>
</dbReference>
<reference evidence="13" key="1">
    <citation type="journal article" date="2023" name="Commun. Biol.">
        <title>Genome analysis of Parmales, the sister group of diatoms, reveals the evolutionary specialization of diatoms from phago-mixotrophs to photoautotrophs.</title>
        <authorList>
            <person name="Ban H."/>
            <person name="Sato S."/>
            <person name="Yoshikawa S."/>
            <person name="Yamada K."/>
            <person name="Nakamura Y."/>
            <person name="Ichinomiya M."/>
            <person name="Sato N."/>
            <person name="Blanc-Mathieu R."/>
            <person name="Endo H."/>
            <person name="Kuwata A."/>
            <person name="Ogata H."/>
        </authorList>
    </citation>
    <scope>NUCLEOTIDE SEQUENCE [LARGE SCALE GENOMIC DNA]</scope>
    <source>
        <strain evidence="13">NIES 3701</strain>
    </source>
</reference>
<sequence>MSQMVLSSAETADFNITDDFFITPSDVLVGPQIGLGQFGSVHYGRYFGDAVAIKVQTMPKGVSLKGGTLSGYLMRELSILKNARHEQLLEYIGACECFKEGADQPATLYIVTEFAHNGDLLSLLTSSHPLGFNFLTRIMLSAIDGLNFLHEKGIIHRDIKSENILLDENWGVKVSDFGMAREVGNGTGSVKGDRATHQMSICGTDGYMAPELMFDEEYSYPADIFSFGLVIFEILARTPVGKDGFCERFPGKNFKLDYEEIKAKLHEDAPLSLVELAVICSDYEAEDRPTATDVVSWIQDTLQNMNFDEVDPPPTKEEPSVDDNDMECIAAPTLAAARSEGGSGEGDSRRDSTGSNTSLRSVKSEKEDDRRVAFALTKQISEKVMNYEQKKEPAKMKMGWLYKRNRSGFRNWKKRWFVLKGAELAWYISHEEVFSGSTWGKPHGTLNLKNNVLIRGTSGFRFQLLDCDDLDNVNDTRLHNREVAALNEKDLEEWFAALEEHIEEANSGGAMKRVSKHVGRTQSQDSNDPEVDIKVTRPIIGAAAGQGEKEEGRREGATAKLEKQASGVFGSFQTPKEWLKALGLAEYCKNFASKPELTMGVIEEIGVSEKDLDELVITDDFARRLILESSKGGFCPDIQCDCTGARDFGDVIVFKVQSKFRTRRSVVYMRFSDFVKMQAKFRQAMKDLPLLLSLMPSLPGKGIWESRTANRDRKFVAERQKNLGLWLRELALVAGRDPACLKLLVQHLELHTST</sequence>
<dbReference type="PROSITE" id="PS50195">
    <property type="entry name" value="PX"/>
    <property type="match status" value="1"/>
</dbReference>
<dbReference type="GO" id="GO:0005737">
    <property type="term" value="C:cytoplasm"/>
    <property type="evidence" value="ECO:0007669"/>
    <property type="project" value="UniProtKB-ARBA"/>
</dbReference>
<dbReference type="PROSITE" id="PS00107">
    <property type="entry name" value="PROTEIN_KINASE_ATP"/>
    <property type="match status" value="1"/>
</dbReference>
<evidence type="ECO:0000259" key="10">
    <source>
        <dbReference type="PROSITE" id="PS50011"/>
    </source>
</evidence>
<dbReference type="SUPFAM" id="SSF56112">
    <property type="entry name" value="Protein kinase-like (PK-like)"/>
    <property type="match status" value="1"/>
</dbReference>
<dbReference type="GO" id="GO:0035091">
    <property type="term" value="F:phosphatidylinositol binding"/>
    <property type="evidence" value="ECO:0007669"/>
    <property type="project" value="InterPro"/>
</dbReference>
<gene>
    <name evidence="12" type="ORF">TrST_g10182</name>
</gene>
<dbReference type="Gene3D" id="1.10.510.10">
    <property type="entry name" value="Transferase(Phosphotransferase) domain 1"/>
    <property type="match status" value="1"/>
</dbReference>
<accession>A0A9W7AE01</accession>
<dbReference type="OrthoDB" id="4062651at2759"/>
<dbReference type="PANTHER" id="PTHR46485:SF5">
    <property type="entry name" value="CENTER DIVIDER, ISOFORM A"/>
    <property type="match status" value="1"/>
</dbReference>
<dbReference type="InterPro" id="IPR013761">
    <property type="entry name" value="SAM/pointed_sf"/>
</dbReference>
<evidence type="ECO:0000259" key="11">
    <source>
        <dbReference type="PROSITE" id="PS50195"/>
    </source>
</evidence>
<comment type="similarity">
    <text evidence="1">Belongs to the protein kinase superfamily. TKL Ser/Thr protein kinase family.</text>
</comment>
<evidence type="ECO:0000256" key="1">
    <source>
        <dbReference type="ARBA" id="ARBA00005843"/>
    </source>
</evidence>
<dbReference type="SMART" id="SM00233">
    <property type="entry name" value="PH"/>
    <property type="match status" value="1"/>
</dbReference>
<dbReference type="SMART" id="SM00220">
    <property type="entry name" value="S_TKc"/>
    <property type="match status" value="1"/>
</dbReference>
<evidence type="ECO:0000259" key="9">
    <source>
        <dbReference type="PROSITE" id="PS50003"/>
    </source>
</evidence>
<evidence type="ECO:0000256" key="7">
    <source>
        <dbReference type="PROSITE-ProRule" id="PRU10141"/>
    </source>
</evidence>
<dbReference type="PROSITE" id="PS50011">
    <property type="entry name" value="PROTEIN_KINASE_DOM"/>
    <property type="match status" value="1"/>
</dbReference>
<dbReference type="SUPFAM" id="SSF50729">
    <property type="entry name" value="PH domain-like"/>
    <property type="match status" value="1"/>
</dbReference>
<evidence type="ECO:0000256" key="3">
    <source>
        <dbReference type="ARBA" id="ARBA00022679"/>
    </source>
</evidence>
<dbReference type="Gene3D" id="2.30.29.30">
    <property type="entry name" value="Pleckstrin-homology domain (PH domain)/Phosphotyrosine-binding domain (PTB)"/>
    <property type="match status" value="1"/>
</dbReference>
<evidence type="ECO:0000256" key="2">
    <source>
        <dbReference type="ARBA" id="ARBA00022527"/>
    </source>
</evidence>
<dbReference type="Gene3D" id="1.10.150.50">
    <property type="entry name" value="Transcription Factor, Ets-1"/>
    <property type="match status" value="1"/>
</dbReference>
<evidence type="ECO:0000256" key="4">
    <source>
        <dbReference type="ARBA" id="ARBA00022741"/>
    </source>
</evidence>
<feature type="binding site" evidence="7">
    <location>
        <position position="54"/>
    </location>
    <ligand>
        <name>ATP</name>
        <dbReference type="ChEBI" id="CHEBI:30616"/>
    </ligand>
</feature>
<dbReference type="SUPFAM" id="SSF64268">
    <property type="entry name" value="PX domain"/>
    <property type="match status" value="1"/>
</dbReference>
<feature type="domain" description="Protein kinase" evidence="10">
    <location>
        <begin position="27"/>
        <end position="302"/>
    </location>
</feature>
<dbReference type="InterPro" id="IPR011009">
    <property type="entry name" value="Kinase-like_dom_sf"/>
</dbReference>
<dbReference type="Gene3D" id="3.30.200.20">
    <property type="entry name" value="Phosphorylase Kinase, domain 1"/>
    <property type="match status" value="1"/>
</dbReference>
<keyword evidence="13" id="KW-1185">Reference proteome</keyword>
<dbReference type="Pfam" id="PF00069">
    <property type="entry name" value="Pkinase"/>
    <property type="match status" value="1"/>
</dbReference>
<dbReference type="InterPro" id="IPR001683">
    <property type="entry name" value="PX_dom"/>
</dbReference>
<keyword evidence="4 7" id="KW-0547">Nucleotide-binding</keyword>
<evidence type="ECO:0000256" key="5">
    <source>
        <dbReference type="ARBA" id="ARBA00022777"/>
    </source>
</evidence>
<keyword evidence="6 7" id="KW-0067">ATP-binding</keyword>
<keyword evidence="3" id="KW-0808">Transferase</keyword>
<dbReference type="GO" id="GO:0005524">
    <property type="term" value="F:ATP binding"/>
    <property type="evidence" value="ECO:0007669"/>
    <property type="project" value="UniProtKB-UniRule"/>
</dbReference>
<evidence type="ECO:0000313" key="13">
    <source>
        <dbReference type="Proteomes" id="UP001165085"/>
    </source>
</evidence>
<dbReference type="Proteomes" id="UP001165085">
    <property type="component" value="Unassembled WGS sequence"/>
</dbReference>
<dbReference type="InterPro" id="IPR011993">
    <property type="entry name" value="PH-like_dom_sf"/>
</dbReference>
<feature type="domain" description="PX" evidence="11">
    <location>
        <begin position="632"/>
        <end position="754"/>
    </location>
</feature>
<proteinExistence type="inferred from homology"/>
<feature type="region of interest" description="Disordered" evidence="8">
    <location>
        <begin position="335"/>
        <end position="366"/>
    </location>
</feature>
<dbReference type="PANTHER" id="PTHR46485">
    <property type="entry name" value="LIM DOMAIN KINASE 1"/>
    <property type="match status" value="1"/>
</dbReference>
<comment type="caution">
    <text evidence="12">The sequence shown here is derived from an EMBL/GenBank/DDBJ whole genome shotgun (WGS) entry which is preliminary data.</text>
</comment>
<dbReference type="InterPro" id="IPR017441">
    <property type="entry name" value="Protein_kinase_ATP_BS"/>
</dbReference>
<organism evidence="12 13">
    <name type="scientific">Triparma strigata</name>
    <dbReference type="NCBI Taxonomy" id="1606541"/>
    <lineage>
        <taxon>Eukaryota</taxon>
        <taxon>Sar</taxon>
        <taxon>Stramenopiles</taxon>
        <taxon>Ochrophyta</taxon>
        <taxon>Bolidophyceae</taxon>
        <taxon>Parmales</taxon>
        <taxon>Triparmaceae</taxon>
        <taxon>Triparma</taxon>
    </lineage>
</organism>